<evidence type="ECO:0000259" key="6">
    <source>
        <dbReference type="Pfam" id="PF01490"/>
    </source>
</evidence>
<dbReference type="InterPro" id="IPR013057">
    <property type="entry name" value="AA_transpt_TM"/>
</dbReference>
<comment type="caution">
    <text evidence="7">The sequence shown here is derived from an EMBL/GenBank/DDBJ whole genome shotgun (WGS) entry which is preliminary data.</text>
</comment>
<dbReference type="GO" id="GO:0016020">
    <property type="term" value="C:membrane"/>
    <property type="evidence" value="ECO:0007669"/>
    <property type="project" value="UniProtKB-SubCell"/>
</dbReference>
<accession>A0AAU9J8L0</accession>
<keyword evidence="3 5" id="KW-1133">Transmembrane helix</keyword>
<feature type="transmembrane region" description="Helical" evidence="5">
    <location>
        <begin position="372"/>
        <end position="391"/>
    </location>
</feature>
<feature type="transmembrane region" description="Helical" evidence="5">
    <location>
        <begin position="397"/>
        <end position="419"/>
    </location>
</feature>
<feature type="transmembrane region" description="Helical" evidence="5">
    <location>
        <begin position="206"/>
        <end position="224"/>
    </location>
</feature>
<feature type="transmembrane region" description="Helical" evidence="5">
    <location>
        <begin position="139"/>
        <end position="158"/>
    </location>
</feature>
<comment type="subcellular location">
    <subcellularLocation>
        <location evidence="1">Membrane</location>
        <topology evidence="1">Multi-pass membrane protein</topology>
    </subcellularLocation>
</comment>
<dbReference type="AlphaFoldDB" id="A0AAU9J8L0"/>
<reference evidence="7" key="1">
    <citation type="submission" date="2021-09" db="EMBL/GenBank/DDBJ databases">
        <authorList>
            <consortium name="AG Swart"/>
            <person name="Singh M."/>
            <person name="Singh A."/>
            <person name="Seah K."/>
            <person name="Emmerich C."/>
        </authorList>
    </citation>
    <scope>NUCLEOTIDE SEQUENCE</scope>
    <source>
        <strain evidence="7">ATCC30299</strain>
    </source>
</reference>
<feature type="transmembrane region" description="Helical" evidence="5">
    <location>
        <begin position="63"/>
        <end position="83"/>
    </location>
</feature>
<dbReference type="Pfam" id="PF01490">
    <property type="entry name" value="Aa_trans"/>
    <property type="match status" value="1"/>
</dbReference>
<keyword evidence="8" id="KW-1185">Reference proteome</keyword>
<dbReference type="EMBL" id="CAJZBQ010000034">
    <property type="protein sequence ID" value="CAG9323590.1"/>
    <property type="molecule type" value="Genomic_DNA"/>
</dbReference>
<feature type="transmembrane region" description="Helical" evidence="5">
    <location>
        <begin position="283"/>
        <end position="307"/>
    </location>
</feature>
<evidence type="ECO:0000313" key="8">
    <source>
        <dbReference type="Proteomes" id="UP001162131"/>
    </source>
</evidence>
<dbReference type="PANTHER" id="PTHR22950">
    <property type="entry name" value="AMINO ACID TRANSPORTER"/>
    <property type="match status" value="1"/>
</dbReference>
<organism evidence="7 8">
    <name type="scientific">Blepharisma stoltei</name>
    <dbReference type="NCBI Taxonomy" id="1481888"/>
    <lineage>
        <taxon>Eukaryota</taxon>
        <taxon>Sar</taxon>
        <taxon>Alveolata</taxon>
        <taxon>Ciliophora</taxon>
        <taxon>Postciliodesmatophora</taxon>
        <taxon>Heterotrichea</taxon>
        <taxon>Heterotrichida</taxon>
        <taxon>Blepharismidae</taxon>
        <taxon>Blepharisma</taxon>
    </lineage>
</organism>
<evidence type="ECO:0000256" key="3">
    <source>
        <dbReference type="ARBA" id="ARBA00022989"/>
    </source>
</evidence>
<evidence type="ECO:0000256" key="1">
    <source>
        <dbReference type="ARBA" id="ARBA00004141"/>
    </source>
</evidence>
<feature type="transmembrane region" description="Helical" evidence="5">
    <location>
        <begin position="431"/>
        <end position="459"/>
    </location>
</feature>
<protein>
    <recommendedName>
        <fullName evidence="6">Amino acid transporter transmembrane domain-containing protein</fullName>
    </recommendedName>
</protein>
<evidence type="ECO:0000313" key="7">
    <source>
        <dbReference type="EMBL" id="CAG9323590.1"/>
    </source>
</evidence>
<dbReference type="Proteomes" id="UP001162131">
    <property type="component" value="Unassembled WGS sequence"/>
</dbReference>
<feature type="transmembrane region" description="Helical" evidence="5">
    <location>
        <begin position="244"/>
        <end position="262"/>
    </location>
</feature>
<dbReference type="GO" id="GO:0015179">
    <property type="term" value="F:L-amino acid transmembrane transporter activity"/>
    <property type="evidence" value="ECO:0007669"/>
    <property type="project" value="TreeGrafter"/>
</dbReference>
<evidence type="ECO:0000256" key="2">
    <source>
        <dbReference type="ARBA" id="ARBA00022692"/>
    </source>
</evidence>
<name>A0AAU9J8L0_9CILI</name>
<gene>
    <name evidence="7" type="ORF">BSTOLATCC_MIC34239</name>
</gene>
<feature type="transmembrane region" description="Helical" evidence="5">
    <location>
        <begin position="178"/>
        <end position="194"/>
    </location>
</feature>
<keyword evidence="2 5" id="KW-0812">Transmembrane</keyword>
<feature type="domain" description="Amino acid transporter transmembrane" evidence="6">
    <location>
        <begin position="58"/>
        <end position="451"/>
    </location>
</feature>
<evidence type="ECO:0000256" key="5">
    <source>
        <dbReference type="SAM" id="Phobius"/>
    </source>
</evidence>
<feature type="transmembrane region" description="Helical" evidence="5">
    <location>
        <begin position="89"/>
        <end position="112"/>
    </location>
</feature>
<feature type="transmembrane region" description="Helical" evidence="5">
    <location>
        <begin position="327"/>
        <end position="351"/>
    </location>
</feature>
<evidence type="ECO:0000256" key="4">
    <source>
        <dbReference type="ARBA" id="ARBA00023136"/>
    </source>
</evidence>
<keyword evidence="4 5" id="KW-0472">Membrane</keyword>
<proteinExistence type="predicted"/>
<sequence>MGEVFLLEEDQKQLEHLSMRDNETTREMDSIGPMSPRQKIARVFGAPKRLIEKKFSPGSLKGSVFTIIASTIGAGILTLPYAINLAGLYMGIFLFIAGFIVSLYTCQLLVIVSDLTKVPTYEGVGEHLYGPKMRTFSEINMIINNYGTYIAYVVLLKSLGPHAFRLLGINEGLLDSDYAWGIIITTAIVFPLSIAKKISVLRFTSVLSCGACIYLSIVVTAEFFDLRRNEIGNRFEDASPAEFTAYSIFEVCPLVVFAYTCHPNVLLIYTELQRRTPGRGYKFLMRGLVTVMIIYIIVGVFGFLTFYKEYHGLDNFPSNILSAKYPHGNVPVIISSFTMFITVLCGAPLLMHPCRDATLSLIYKGKEYPKRNYLILVTILVFSGMGLALIIPNIALVLTLLGSVSNPIICFILPCMFYMKAKPGKWTRPDLFICWAVMIIMTLIGIMGFIMFWCGLAGYTF</sequence>